<gene>
    <name evidence="1" type="ORF">BamMEX5DRAFT_0278</name>
</gene>
<name>B1SXL2_9BURK</name>
<dbReference type="InterPro" id="IPR006311">
    <property type="entry name" value="TAT_signal"/>
</dbReference>
<dbReference type="Pfam" id="PF12318">
    <property type="entry name" value="FAD-SLDH"/>
    <property type="match status" value="1"/>
</dbReference>
<dbReference type="AlphaFoldDB" id="B1SXL2"/>
<dbReference type="PATRIC" id="fig|396597.7.peg.8265"/>
<reference evidence="1 2" key="1">
    <citation type="submission" date="2008-03" db="EMBL/GenBank/DDBJ databases">
        <title>Sequencing of the draft genome and assembly of Burkholderia ambifaria MEX-5.</title>
        <authorList>
            <consortium name="US DOE Joint Genome Institute (JGI-PGF)"/>
            <person name="Copeland A."/>
            <person name="Lucas S."/>
            <person name="Lapidus A."/>
            <person name="Glavina del Rio T."/>
            <person name="Dalin E."/>
            <person name="Tice H."/>
            <person name="Bruce D."/>
            <person name="Goodwin L."/>
            <person name="Pitluck S."/>
            <person name="Larimer F."/>
            <person name="Land M.L."/>
            <person name="Hauser L."/>
            <person name="Tiedje J."/>
            <person name="Richardson P."/>
        </authorList>
    </citation>
    <scope>NUCLEOTIDE SEQUENCE [LARGE SCALE GENOMIC DNA]</scope>
    <source>
        <strain evidence="1 2">MEX-5</strain>
    </source>
</reference>
<proteinExistence type="predicted"/>
<dbReference type="InterPro" id="IPR024651">
    <property type="entry name" value="FAD-SLDH_ssu"/>
</dbReference>
<evidence type="ECO:0008006" key="3">
    <source>
        <dbReference type="Google" id="ProtNLM"/>
    </source>
</evidence>
<accession>B1SXL2</accession>
<comment type="caution">
    <text evidence="1">The sequence shown here is derived from an EMBL/GenBank/DDBJ whole genome shotgun (WGS) entry which is preliminary data.</text>
</comment>
<evidence type="ECO:0000313" key="2">
    <source>
        <dbReference type="Proteomes" id="UP000004814"/>
    </source>
</evidence>
<sequence length="207" mass="22096">MDYKSIVRIELCAYISGPRESLRNIKRGFPESGVREKETCTTTTPPTSRRASDATVSGITRRQWLQGALALTAAGLTGSLALRALADNPGAAPLDTFMTLSEALTGKKGLSRVLGERFLHALQKGSFKTADGLSQLAGALASGSLDSDQQASALSILGAWYLGIVDNVVITYEEALMFSAVSDTLVIPSYCPNKPGFWAEKPIERQA</sequence>
<dbReference type="Proteomes" id="UP000004814">
    <property type="component" value="Unassembled WGS sequence"/>
</dbReference>
<dbReference type="PROSITE" id="PS51318">
    <property type="entry name" value="TAT"/>
    <property type="match status" value="1"/>
</dbReference>
<protein>
    <recommendedName>
        <fullName evidence="3">Twin-arginine translocation pathway signal</fullName>
    </recommendedName>
</protein>
<organism evidence="1 2">
    <name type="scientific">Burkholderia ambifaria MEX-5</name>
    <dbReference type="NCBI Taxonomy" id="396597"/>
    <lineage>
        <taxon>Bacteria</taxon>
        <taxon>Pseudomonadati</taxon>
        <taxon>Pseudomonadota</taxon>
        <taxon>Betaproteobacteria</taxon>
        <taxon>Burkholderiales</taxon>
        <taxon>Burkholderiaceae</taxon>
        <taxon>Burkholderia</taxon>
        <taxon>Burkholderia cepacia complex</taxon>
    </lineage>
</organism>
<dbReference type="EMBL" id="ABLK01000004">
    <property type="protein sequence ID" value="EDT43995.1"/>
    <property type="molecule type" value="Genomic_DNA"/>
</dbReference>
<evidence type="ECO:0000313" key="1">
    <source>
        <dbReference type="EMBL" id="EDT43995.1"/>
    </source>
</evidence>